<feature type="transmembrane region" description="Helical" evidence="2">
    <location>
        <begin position="28"/>
        <end position="49"/>
    </location>
</feature>
<dbReference type="AlphaFoldDB" id="A0A7X1G0P1"/>
<dbReference type="PROSITE" id="PS51202">
    <property type="entry name" value="RCK_C"/>
    <property type="match status" value="1"/>
</dbReference>
<dbReference type="Gene3D" id="1.10.287.70">
    <property type="match status" value="1"/>
</dbReference>
<sequence>MADRRNQLIEQAASSVIGPPLQNLRRTLVYMIVVFCAATAGFMAAGWSLGDAAYMVTLTIFSVGYGEVRPIDTLYLRGLAIATIVLGCTGMLVLTGALVQVFAHYQLKRFLGIDRMQSQIERLTDHAIICGFGRIGLQLAKELAAARTPFIIVERDTGKCEEIRALGYLALCADATDEQSLREAGIERARVLATVLPDDATNVFITLSARNLNPRLEIIARGEAPSTEGKLIHAGADKVVLPTHIGAERIAELIIYPRTARFLGESSELRELKRGLNDFGLELEAVTVPPHSALAGATVAEAERRGNGGFFIVQIDRAAGTGPAQSFLHPGDDVRIEAGDTLVLVIRGSRVAAGAVFNAARPKAPVGRGYSVTD</sequence>
<dbReference type="RefSeq" id="WP_185680362.1">
    <property type="nucleotide sequence ID" value="NZ_JACLAX010000020.1"/>
</dbReference>
<evidence type="ECO:0000256" key="2">
    <source>
        <dbReference type="SAM" id="Phobius"/>
    </source>
</evidence>
<accession>A0A7X1G0P1</accession>
<dbReference type="PANTHER" id="PTHR43833">
    <property type="entry name" value="POTASSIUM CHANNEL PROTEIN 2-RELATED-RELATED"/>
    <property type="match status" value="1"/>
</dbReference>
<proteinExistence type="predicted"/>
<dbReference type="InterPro" id="IPR036721">
    <property type="entry name" value="RCK_C_sf"/>
</dbReference>
<feature type="domain" description="RCK C-terminal" evidence="4">
    <location>
        <begin position="270"/>
        <end position="360"/>
    </location>
</feature>
<dbReference type="SUPFAM" id="SSF116726">
    <property type="entry name" value="TrkA C-terminal domain-like"/>
    <property type="match status" value="1"/>
</dbReference>
<feature type="transmembrane region" description="Helical" evidence="2">
    <location>
        <begin position="79"/>
        <end position="103"/>
    </location>
</feature>
<keyword evidence="2" id="KW-1133">Transmembrane helix</keyword>
<dbReference type="SUPFAM" id="SSF81324">
    <property type="entry name" value="Voltage-gated potassium channels"/>
    <property type="match status" value="1"/>
</dbReference>
<dbReference type="PANTHER" id="PTHR43833:SF9">
    <property type="entry name" value="POTASSIUM CHANNEL PROTEIN YUGO-RELATED"/>
    <property type="match status" value="1"/>
</dbReference>
<keyword evidence="5" id="KW-0406">Ion transport</keyword>
<dbReference type="Pfam" id="PF02080">
    <property type="entry name" value="TrkA_C"/>
    <property type="match status" value="1"/>
</dbReference>
<dbReference type="Gene3D" id="3.40.50.720">
    <property type="entry name" value="NAD(P)-binding Rossmann-like Domain"/>
    <property type="match status" value="1"/>
</dbReference>
<keyword evidence="2" id="KW-0812">Transmembrane</keyword>
<dbReference type="InterPro" id="IPR050721">
    <property type="entry name" value="Trk_Ktr_HKT_K-transport"/>
</dbReference>
<dbReference type="GO" id="GO:0005886">
    <property type="term" value="C:plasma membrane"/>
    <property type="evidence" value="ECO:0007669"/>
    <property type="project" value="UniProtKB-SubCell"/>
</dbReference>
<reference evidence="5 6" key="1">
    <citation type="submission" date="2020-08" db="EMBL/GenBank/DDBJ databases">
        <title>The genome sequence of type strain Novosphingobium piscinae KCTC 42194.</title>
        <authorList>
            <person name="Liu Y."/>
        </authorList>
    </citation>
    <scope>NUCLEOTIDE SEQUENCE [LARGE SCALE GENOMIC DNA]</scope>
    <source>
        <strain evidence="5 6">KCTC 42194</strain>
    </source>
</reference>
<dbReference type="InterPro" id="IPR006037">
    <property type="entry name" value="RCK_C"/>
</dbReference>
<evidence type="ECO:0000313" key="6">
    <source>
        <dbReference type="Proteomes" id="UP000551327"/>
    </source>
</evidence>
<dbReference type="InterPro" id="IPR013099">
    <property type="entry name" value="K_chnl_dom"/>
</dbReference>
<keyword evidence="5" id="KW-0407">Ion channel</keyword>
<evidence type="ECO:0000256" key="1">
    <source>
        <dbReference type="ARBA" id="ARBA00004651"/>
    </source>
</evidence>
<dbReference type="EMBL" id="JACLAX010000020">
    <property type="protein sequence ID" value="MBC2670505.1"/>
    <property type="molecule type" value="Genomic_DNA"/>
</dbReference>
<dbReference type="SUPFAM" id="SSF51735">
    <property type="entry name" value="NAD(P)-binding Rossmann-fold domains"/>
    <property type="match status" value="1"/>
</dbReference>
<evidence type="ECO:0000259" key="3">
    <source>
        <dbReference type="PROSITE" id="PS51201"/>
    </source>
</evidence>
<dbReference type="GO" id="GO:0006813">
    <property type="term" value="P:potassium ion transport"/>
    <property type="evidence" value="ECO:0007669"/>
    <property type="project" value="InterPro"/>
</dbReference>
<comment type="subcellular location">
    <subcellularLocation>
        <location evidence="1">Cell membrane</location>
        <topology evidence="1">Multi-pass membrane protein</topology>
    </subcellularLocation>
</comment>
<keyword evidence="6" id="KW-1185">Reference proteome</keyword>
<keyword evidence="2" id="KW-0472">Membrane</keyword>
<comment type="caution">
    <text evidence="5">The sequence shown here is derived from an EMBL/GenBank/DDBJ whole genome shotgun (WGS) entry which is preliminary data.</text>
</comment>
<organism evidence="5 6">
    <name type="scientific">Novosphingobium piscinae</name>
    <dbReference type="NCBI Taxonomy" id="1507448"/>
    <lineage>
        <taxon>Bacteria</taxon>
        <taxon>Pseudomonadati</taxon>
        <taxon>Pseudomonadota</taxon>
        <taxon>Alphaproteobacteria</taxon>
        <taxon>Sphingomonadales</taxon>
        <taxon>Sphingomonadaceae</taxon>
        <taxon>Novosphingobium</taxon>
    </lineage>
</organism>
<dbReference type="Pfam" id="PF02254">
    <property type="entry name" value="TrkA_N"/>
    <property type="match status" value="1"/>
</dbReference>
<gene>
    <name evidence="5" type="ORF">H7F53_15240</name>
</gene>
<evidence type="ECO:0000313" key="5">
    <source>
        <dbReference type="EMBL" id="MBC2670505.1"/>
    </source>
</evidence>
<keyword evidence="5" id="KW-0813">Transport</keyword>
<protein>
    <submittedName>
        <fullName evidence="5">Potassium channel protein</fullName>
    </submittedName>
</protein>
<dbReference type="InterPro" id="IPR003148">
    <property type="entry name" value="RCK_N"/>
</dbReference>
<evidence type="ECO:0000259" key="4">
    <source>
        <dbReference type="PROSITE" id="PS51202"/>
    </source>
</evidence>
<dbReference type="Gene3D" id="3.30.70.1450">
    <property type="entry name" value="Regulator of K+ conductance, C-terminal domain"/>
    <property type="match status" value="1"/>
</dbReference>
<name>A0A7X1G0P1_9SPHN</name>
<dbReference type="Pfam" id="PF07885">
    <property type="entry name" value="Ion_trans_2"/>
    <property type="match status" value="1"/>
</dbReference>
<dbReference type="PROSITE" id="PS51201">
    <property type="entry name" value="RCK_N"/>
    <property type="match status" value="1"/>
</dbReference>
<dbReference type="GO" id="GO:0008324">
    <property type="term" value="F:monoatomic cation transmembrane transporter activity"/>
    <property type="evidence" value="ECO:0007669"/>
    <property type="project" value="InterPro"/>
</dbReference>
<feature type="domain" description="RCK N-terminal" evidence="3">
    <location>
        <begin position="124"/>
        <end position="241"/>
    </location>
</feature>
<dbReference type="Proteomes" id="UP000551327">
    <property type="component" value="Unassembled WGS sequence"/>
</dbReference>
<dbReference type="InterPro" id="IPR036291">
    <property type="entry name" value="NAD(P)-bd_dom_sf"/>
</dbReference>